<comment type="caution">
    <text evidence="1">The sequence shown here is derived from an EMBL/GenBank/DDBJ whole genome shotgun (WGS) entry which is preliminary data.</text>
</comment>
<dbReference type="OrthoDB" id="5866493at2759"/>
<evidence type="ECO:0000313" key="1">
    <source>
        <dbReference type="EMBL" id="EYB86359.1"/>
    </source>
</evidence>
<dbReference type="EMBL" id="JARK01001616">
    <property type="protein sequence ID" value="EYB86359.1"/>
    <property type="molecule type" value="Genomic_DNA"/>
</dbReference>
<accession>A0A016S7X1</accession>
<proteinExistence type="predicted"/>
<keyword evidence="2" id="KW-1185">Reference proteome</keyword>
<sequence length="389" mass="42939">MGGITPFSRSQYETIARSSIDEYWKMGSSRQRRTTSEQQHGVVVGSPELSYDKCWRNTNTALKIVPKDDASLARRCSASEVPSSADNKQNRRFVSNKVLLELRSNFKSGNRSASTSVGCGDVVNASAMSKLSNKSSSTLCRAFSVRAENAIQPSGLPSGHKSLEVDKEQSETQLEMSPCSPTVDSVLHNFGKLCPVDLTKSPLLTSSSIQAVTSTCTKPCFLLEKQMQAYGDTPSLTQTRPAQQPTKTVLQLQNRASRTNSIDISSKVDLNENHLPSERPAYARRFMQNRSETIAPLLSRPSIDDGLTPLFNANEKLKEPAHFVLPPLPLGLRPPSPEPRNLLLNAPKKRRVSSSSAFDLSCLSRMLRPYQSKSHSQKRPVCRVLRFGD</sequence>
<name>A0A016S7X1_9BILA</name>
<evidence type="ECO:0000313" key="2">
    <source>
        <dbReference type="Proteomes" id="UP000024635"/>
    </source>
</evidence>
<gene>
    <name evidence="1" type="primary">Acey_s0280.g1216</name>
    <name evidence="1" type="ORF">Y032_0280g1216</name>
</gene>
<protein>
    <submittedName>
        <fullName evidence="1">Uncharacterized protein</fullName>
    </submittedName>
</protein>
<dbReference type="AlphaFoldDB" id="A0A016S7X1"/>
<reference evidence="2" key="1">
    <citation type="journal article" date="2015" name="Nat. Genet.">
        <title>The genome and transcriptome of the zoonotic hookworm Ancylostoma ceylanicum identify infection-specific gene families.</title>
        <authorList>
            <person name="Schwarz E.M."/>
            <person name="Hu Y."/>
            <person name="Antoshechkin I."/>
            <person name="Miller M.M."/>
            <person name="Sternberg P.W."/>
            <person name="Aroian R.V."/>
        </authorList>
    </citation>
    <scope>NUCLEOTIDE SEQUENCE</scope>
    <source>
        <strain evidence="2">HY135</strain>
    </source>
</reference>
<organism evidence="1 2">
    <name type="scientific">Ancylostoma ceylanicum</name>
    <dbReference type="NCBI Taxonomy" id="53326"/>
    <lineage>
        <taxon>Eukaryota</taxon>
        <taxon>Metazoa</taxon>
        <taxon>Ecdysozoa</taxon>
        <taxon>Nematoda</taxon>
        <taxon>Chromadorea</taxon>
        <taxon>Rhabditida</taxon>
        <taxon>Rhabditina</taxon>
        <taxon>Rhabditomorpha</taxon>
        <taxon>Strongyloidea</taxon>
        <taxon>Ancylostomatidae</taxon>
        <taxon>Ancylostomatinae</taxon>
        <taxon>Ancylostoma</taxon>
    </lineage>
</organism>
<dbReference type="Proteomes" id="UP000024635">
    <property type="component" value="Unassembled WGS sequence"/>
</dbReference>